<reference evidence="1" key="1">
    <citation type="journal article" date="2017" name="Nature">
        <title>The sunflower genome provides insights into oil metabolism, flowering and Asterid evolution.</title>
        <authorList>
            <person name="Badouin H."/>
            <person name="Gouzy J."/>
            <person name="Grassa C.J."/>
            <person name="Murat F."/>
            <person name="Staton S.E."/>
            <person name="Cottret L."/>
            <person name="Lelandais-Briere C."/>
            <person name="Owens G.L."/>
            <person name="Carrere S."/>
            <person name="Mayjonade B."/>
            <person name="Legrand L."/>
            <person name="Gill N."/>
            <person name="Kane N.C."/>
            <person name="Bowers J.E."/>
            <person name="Hubner S."/>
            <person name="Bellec A."/>
            <person name="Berard A."/>
            <person name="Berges H."/>
            <person name="Blanchet N."/>
            <person name="Boniface M.C."/>
            <person name="Brunel D."/>
            <person name="Catrice O."/>
            <person name="Chaidir N."/>
            <person name="Claudel C."/>
            <person name="Donnadieu C."/>
            <person name="Faraut T."/>
            <person name="Fievet G."/>
            <person name="Helmstetter N."/>
            <person name="King M."/>
            <person name="Knapp S.J."/>
            <person name="Lai Z."/>
            <person name="Le Paslier M.C."/>
            <person name="Lippi Y."/>
            <person name="Lorenzon L."/>
            <person name="Mandel J.R."/>
            <person name="Marage G."/>
            <person name="Marchand G."/>
            <person name="Marquand E."/>
            <person name="Bret-Mestries E."/>
            <person name="Morien E."/>
            <person name="Nambeesan S."/>
            <person name="Nguyen T."/>
            <person name="Pegot-Espagnet P."/>
            <person name="Pouilly N."/>
            <person name="Raftis F."/>
            <person name="Sallet E."/>
            <person name="Schiex T."/>
            <person name="Thomas J."/>
            <person name="Vandecasteele C."/>
            <person name="Vares D."/>
            <person name="Vear F."/>
            <person name="Vautrin S."/>
            <person name="Crespi M."/>
            <person name="Mangin B."/>
            <person name="Burke J.M."/>
            <person name="Salse J."/>
            <person name="Munos S."/>
            <person name="Vincourt P."/>
            <person name="Rieseberg L.H."/>
            <person name="Langlade N.B."/>
        </authorList>
    </citation>
    <scope>NUCLEOTIDE SEQUENCE</scope>
    <source>
        <tissue evidence="1">Leaves</tissue>
    </source>
</reference>
<protein>
    <submittedName>
        <fullName evidence="1">Uncharacterized protein</fullName>
    </submittedName>
</protein>
<evidence type="ECO:0000313" key="2">
    <source>
        <dbReference type="Proteomes" id="UP000215914"/>
    </source>
</evidence>
<dbReference type="EMBL" id="MNCJ02000330">
    <property type="protein sequence ID" value="KAF5763305.1"/>
    <property type="molecule type" value="Genomic_DNA"/>
</dbReference>
<dbReference type="AlphaFoldDB" id="A0A9K3DXB4"/>
<comment type="caution">
    <text evidence="1">The sequence shown here is derived from an EMBL/GenBank/DDBJ whole genome shotgun (WGS) entry which is preliminary data.</text>
</comment>
<sequence length="51" mass="6126">MKNKSKQDNCQRFMNNKSKQLCNPKYIVMKYLGFEKTKMPNYIVNQCMSKT</sequence>
<proteinExistence type="predicted"/>
<dbReference type="Gramene" id="mRNA:HanXRQr2_Chr15g0678711">
    <property type="protein sequence ID" value="CDS:HanXRQr2_Chr15g0678711.1"/>
    <property type="gene ID" value="HanXRQr2_Chr15g0678711"/>
</dbReference>
<gene>
    <name evidence="1" type="ORF">HanXRQr2_Chr15g0678711</name>
</gene>
<dbReference type="Proteomes" id="UP000215914">
    <property type="component" value="Unassembled WGS sequence"/>
</dbReference>
<keyword evidence="2" id="KW-1185">Reference proteome</keyword>
<reference evidence="1" key="2">
    <citation type="submission" date="2020-06" db="EMBL/GenBank/DDBJ databases">
        <title>Helianthus annuus Genome sequencing and assembly Release 2.</title>
        <authorList>
            <person name="Gouzy J."/>
            <person name="Langlade N."/>
            <person name="Munos S."/>
        </authorList>
    </citation>
    <scope>NUCLEOTIDE SEQUENCE</scope>
    <source>
        <tissue evidence="1">Leaves</tissue>
    </source>
</reference>
<name>A0A9K3DXB4_HELAN</name>
<evidence type="ECO:0000313" key="1">
    <source>
        <dbReference type="EMBL" id="KAF5763305.1"/>
    </source>
</evidence>
<accession>A0A9K3DXB4</accession>
<organism evidence="1 2">
    <name type="scientific">Helianthus annuus</name>
    <name type="common">Common sunflower</name>
    <dbReference type="NCBI Taxonomy" id="4232"/>
    <lineage>
        <taxon>Eukaryota</taxon>
        <taxon>Viridiplantae</taxon>
        <taxon>Streptophyta</taxon>
        <taxon>Embryophyta</taxon>
        <taxon>Tracheophyta</taxon>
        <taxon>Spermatophyta</taxon>
        <taxon>Magnoliopsida</taxon>
        <taxon>eudicotyledons</taxon>
        <taxon>Gunneridae</taxon>
        <taxon>Pentapetalae</taxon>
        <taxon>asterids</taxon>
        <taxon>campanulids</taxon>
        <taxon>Asterales</taxon>
        <taxon>Asteraceae</taxon>
        <taxon>Asteroideae</taxon>
        <taxon>Heliantheae alliance</taxon>
        <taxon>Heliantheae</taxon>
        <taxon>Helianthus</taxon>
    </lineage>
</organism>